<feature type="compositionally biased region" description="Polar residues" evidence="1">
    <location>
        <begin position="78"/>
        <end position="89"/>
    </location>
</feature>
<comment type="caution">
    <text evidence="4">The sequence shown here is derived from an EMBL/GenBank/DDBJ whole genome shotgun (WGS) entry which is preliminary data.</text>
</comment>
<feature type="signal peptide" evidence="2">
    <location>
        <begin position="1"/>
        <end position="21"/>
    </location>
</feature>
<protein>
    <recommendedName>
        <fullName evidence="3">F5/8 type C domain-containing protein</fullName>
    </recommendedName>
</protein>
<dbReference type="InterPro" id="IPR000421">
    <property type="entry name" value="FA58C"/>
</dbReference>
<evidence type="ECO:0000313" key="5">
    <source>
        <dbReference type="Proteomes" id="UP001153069"/>
    </source>
</evidence>
<dbReference type="Proteomes" id="UP001153069">
    <property type="component" value="Unassembled WGS sequence"/>
</dbReference>
<accession>A0A9N8DYT9</accession>
<feature type="region of interest" description="Disordered" evidence="1">
    <location>
        <begin position="61"/>
        <end position="102"/>
    </location>
</feature>
<name>A0A9N8DYT9_9STRA</name>
<dbReference type="AlphaFoldDB" id="A0A9N8DYT9"/>
<keyword evidence="5" id="KW-1185">Reference proteome</keyword>
<sequence>MRILSLFKLCFFLGIFGLTSARVSARNRLDEAQRTIPRGQAQHSLRRTQACDPQAMANVISAPGSRPGGAAGGPQVPCTEQNEESASPEQNEESARQDQDPPLCAPGFSCWENDSGLLWAKYNGEASGMDCNEVCFTAFSGNPMFHTCKEGVPAPSTINGLTAVMDGLGFDCRGNPNKPNPCWGGMSPPTLGGTILISAGDQTSKNCYVPTESTLSCGQVVDGANCYGELFSSVCPCMEEELSTITVSKKWRLYTHGNYPKTQQANNGWQWDLDSIFFYTSSDCTGTALNTTDGTTITDSGNAGEFWGPEKAFGQTGGKWGGRWDNNVDKNLWIAIEFPTAVNVGCIQFDQFDNYATYIAVEAVAAGSTTWERVNFVTDGQQNRNTIQM</sequence>
<evidence type="ECO:0000313" key="4">
    <source>
        <dbReference type="EMBL" id="CAB9508519.1"/>
    </source>
</evidence>
<dbReference type="PROSITE" id="PS50022">
    <property type="entry name" value="FA58C_3"/>
    <property type="match status" value="1"/>
</dbReference>
<gene>
    <name evidence="4" type="ORF">SEMRO_350_G123740.1</name>
</gene>
<reference evidence="4" key="1">
    <citation type="submission" date="2020-06" db="EMBL/GenBank/DDBJ databases">
        <authorList>
            <consortium name="Plant Systems Biology data submission"/>
        </authorList>
    </citation>
    <scope>NUCLEOTIDE SEQUENCE</scope>
    <source>
        <strain evidence="4">D6</strain>
    </source>
</reference>
<evidence type="ECO:0000259" key="3">
    <source>
        <dbReference type="PROSITE" id="PS50022"/>
    </source>
</evidence>
<proteinExistence type="predicted"/>
<organism evidence="4 5">
    <name type="scientific">Seminavis robusta</name>
    <dbReference type="NCBI Taxonomy" id="568900"/>
    <lineage>
        <taxon>Eukaryota</taxon>
        <taxon>Sar</taxon>
        <taxon>Stramenopiles</taxon>
        <taxon>Ochrophyta</taxon>
        <taxon>Bacillariophyta</taxon>
        <taxon>Bacillariophyceae</taxon>
        <taxon>Bacillariophycidae</taxon>
        <taxon>Naviculales</taxon>
        <taxon>Naviculaceae</taxon>
        <taxon>Seminavis</taxon>
    </lineage>
</organism>
<dbReference type="Gene3D" id="2.60.120.260">
    <property type="entry name" value="Galactose-binding domain-like"/>
    <property type="match status" value="1"/>
</dbReference>
<evidence type="ECO:0000256" key="2">
    <source>
        <dbReference type="SAM" id="SignalP"/>
    </source>
</evidence>
<dbReference type="EMBL" id="CAICTM010000349">
    <property type="protein sequence ID" value="CAB9508519.1"/>
    <property type="molecule type" value="Genomic_DNA"/>
</dbReference>
<keyword evidence="2" id="KW-0732">Signal</keyword>
<feature type="chain" id="PRO_5040506008" description="F5/8 type C domain-containing protein" evidence="2">
    <location>
        <begin position="22"/>
        <end position="389"/>
    </location>
</feature>
<evidence type="ECO:0000256" key="1">
    <source>
        <dbReference type="SAM" id="MobiDB-lite"/>
    </source>
</evidence>
<feature type="domain" description="F5/8 type C" evidence="3">
    <location>
        <begin position="284"/>
        <end position="389"/>
    </location>
</feature>